<dbReference type="InterPro" id="IPR042268">
    <property type="entry name" value="BamC_C"/>
</dbReference>
<dbReference type="Pfam" id="PF06804">
    <property type="entry name" value="Lipoprotein_18"/>
    <property type="match status" value="1"/>
</dbReference>
<keyword evidence="1" id="KW-0472">Membrane</keyword>
<dbReference type="PROSITE" id="PS51257">
    <property type="entry name" value="PROKAR_LIPOPROTEIN"/>
    <property type="match status" value="1"/>
</dbReference>
<dbReference type="Gene3D" id="3.30.310.170">
    <property type="entry name" value="Outer membrane protein assembly factor BamC"/>
    <property type="match status" value="1"/>
</dbReference>
<dbReference type="AlphaFoldDB" id="A0A0E2YYW0"/>
<accession>A0A0E2YYW0</accession>
<proteinExistence type="predicted"/>
<keyword evidence="2" id="KW-0449">Lipoprotein</keyword>
<sequence length="338" mass="38458">MGIRIGRCYAILWVIPVVLGGCSIFSALDELVPDNTKEYRKAQTLPPLDIPPDLSAEAIRTNIIEDDAGTATYLEYQEQGRNPLMDLYEIESDRKPRLEGEGVEQRLLVPEDQKKVWERVHSFWAENGLEIKAEDIRIGFMDTTGSSEQDNYRVRIERGETPQSTIIHLKQNTADPNPQQAETMLRRLAEYLGALHAQDLARVEQNGQQATTSPSRINMLDGGTAMELAEDFSRAWRQVGLVLDQKGFSVEDRNRSRGVYYIRYKDPFAQPQETDSGWFSKLAFWDDEEDEDEQSRYQIKLISDGAATRVVILDTEGRRDESATAKRLLSLLGEQLTE</sequence>
<keyword evidence="1" id="KW-0812">Transmembrane</keyword>
<gene>
    <name evidence="2" type="ORF">IB75_13410</name>
</gene>
<dbReference type="InterPro" id="IPR010653">
    <property type="entry name" value="NlpB/DapX"/>
</dbReference>
<name>A0A0E2YYW0_9GAMM</name>
<feature type="transmembrane region" description="Helical" evidence="1">
    <location>
        <begin position="9"/>
        <end position="28"/>
    </location>
</feature>
<organism evidence="2 3">
    <name type="scientific">Nitrosococcus oceani C-27</name>
    <dbReference type="NCBI Taxonomy" id="314279"/>
    <lineage>
        <taxon>Bacteria</taxon>
        <taxon>Pseudomonadati</taxon>
        <taxon>Pseudomonadota</taxon>
        <taxon>Gammaproteobacteria</taxon>
        <taxon>Chromatiales</taxon>
        <taxon>Chromatiaceae</taxon>
        <taxon>Nitrosococcus</taxon>
    </lineage>
</organism>
<evidence type="ECO:0000256" key="1">
    <source>
        <dbReference type="SAM" id="Phobius"/>
    </source>
</evidence>
<evidence type="ECO:0000313" key="2">
    <source>
        <dbReference type="EMBL" id="KFI18598.1"/>
    </source>
</evidence>
<dbReference type="OrthoDB" id="9772575at2"/>
<keyword evidence="1" id="KW-1133">Transmembrane helix</keyword>
<dbReference type="HOGENOM" id="CLU_056157_0_0_6"/>
<comment type="caution">
    <text evidence="2">The sequence shown here is derived from an EMBL/GenBank/DDBJ whole genome shotgun (WGS) entry which is preliminary data.</text>
</comment>
<evidence type="ECO:0000313" key="3">
    <source>
        <dbReference type="Proteomes" id="UP000028839"/>
    </source>
</evidence>
<dbReference type="Proteomes" id="UP000028839">
    <property type="component" value="Unassembled WGS sequence"/>
</dbReference>
<reference evidence="2 3" key="1">
    <citation type="submission" date="2014-07" db="EMBL/GenBank/DDBJ databases">
        <title>Comparative analysis of Nitrosococcus oceani genome inventories of strains from Pacific and Atlantic gyres.</title>
        <authorList>
            <person name="Lim C.K."/>
            <person name="Wang L."/>
            <person name="Sayavedra-Soto L.A."/>
            <person name="Klotz M.G."/>
        </authorList>
    </citation>
    <scope>NUCLEOTIDE SEQUENCE [LARGE SCALE GENOMIC DNA]</scope>
    <source>
        <strain evidence="2 3">C-27</strain>
    </source>
</reference>
<dbReference type="EMBL" id="JPGN01000076">
    <property type="protein sequence ID" value="KFI18598.1"/>
    <property type="molecule type" value="Genomic_DNA"/>
</dbReference>
<protein>
    <submittedName>
        <fullName evidence="2">Lipoprotein</fullName>
    </submittedName>
</protein>